<dbReference type="EMBL" id="SMMG02000003">
    <property type="protein sequence ID" value="KAA3481360.1"/>
    <property type="molecule type" value="Genomic_DNA"/>
</dbReference>
<keyword evidence="2" id="KW-1185">Reference proteome</keyword>
<accession>A0A5B6WI54</accession>
<reference evidence="2" key="1">
    <citation type="journal article" date="2019" name="Plant Biotechnol. J.">
        <title>Genome sequencing of the Australian wild diploid species Gossypium australe highlights disease resistance and delayed gland morphogenesis.</title>
        <authorList>
            <person name="Cai Y."/>
            <person name="Cai X."/>
            <person name="Wang Q."/>
            <person name="Wang P."/>
            <person name="Zhang Y."/>
            <person name="Cai C."/>
            <person name="Xu Y."/>
            <person name="Wang K."/>
            <person name="Zhou Z."/>
            <person name="Wang C."/>
            <person name="Geng S."/>
            <person name="Li B."/>
            <person name="Dong Q."/>
            <person name="Hou Y."/>
            <person name="Wang H."/>
            <person name="Ai P."/>
            <person name="Liu Z."/>
            <person name="Yi F."/>
            <person name="Sun M."/>
            <person name="An G."/>
            <person name="Cheng J."/>
            <person name="Zhang Y."/>
            <person name="Shi Q."/>
            <person name="Xie Y."/>
            <person name="Shi X."/>
            <person name="Chang Y."/>
            <person name="Huang F."/>
            <person name="Chen Y."/>
            <person name="Hong S."/>
            <person name="Mi L."/>
            <person name="Sun Q."/>
            <person name="Zhang L."/>
            <person name="Zhou B."/>
            <person name="Peng R."/>
            <person name="Zhang X."/>
            <person name="Liu F."/>
        </authorList>
    </citation>
    <scope>NUCLEOTIDE SEQUENCE [LARGE SCALE GENOMIC DNA]</scope>
    <source>
        <strain evidence="2">cv. PA1801</strain>
    </source>
</reference>
<dbReference type="AlphaFoldDB" id="A0A5B6WI54"/>
<dbReference type="Proteomes" id="UP000325315">
    <property type="component" value="Unassembled WGS sequence"/>
</dbReference>
<name>A0A5B6WI54_9ROSI</name>
<dbReference type="PANTHER" id="PTHR23155:SF1205">
    <property type="entry name" value="DISEASE RESISTANCE PROTEIN RPM1"/>
    <property type="match status" value="1"/>
</dbReference>
<dbReference type="PANTHER" id="PTHR23155">
    <property type="entry name" value="DISEASE RESISTANCE PROTEIN RP"/>
    <property type="match status" value="1"/>
</dbReference>
<comment type="caution">
    <text evidence="1">The sequence shown here is derived from an EMBL/GenBank/DDBJ whole genome shotgun (WGS) entry which is preliminary data.</text>
</comment>
<evidence type="ECO:0000313" key="1">
    <source>
        <dbReference type="EMBL" id="KAA3481360.1"/>
    </source>
</evidence>
<evidence type="ECO:0000313" key="2">
    <source>
        <dbReference type="Proteomes" id="UP000325315"/>
    </source>
</evidence>
<proteinExistence type="predicted"/>
<organism evidence="1 2">
    <name type="scientific">Gossypium australe</name>
    <dbReference type="NCBI Taxonomy" id="47621"/>
    <lineage>
        <taxon>Eukaryota</taxon>
        <taxon>Viridiplantae</taxon>
        <taxon>Streptophyta</taxon>
        <taxon>Embryophyta</taxon>
        <taxon>Tracheophyta</taxon>
        <taxon>Spermatophyta</taxon>
        <taxon>Magnoliopsida</taxon>
        <taxon>eudicotyledons</taxon>
        <taxon>Gunneridae</taxon>
        <taxon>Pentapetalae</taxon>
        <taxon>rosids</taxon>
        <taxon>malvids</taxon>
        <taxon>Malvales</taxon>
        <taxon>Malvaceae</taxon>
        <taxon>Malvoideae</taxon>
        <taxon>Gossypium</taxon>
    </lineage>
</organism>
<dbReference type="OrthoDB" id="1426692at2759"/>
<protein>
    <submittedName>
        <fullName evidence="1">Disease resistance protein RGA2-like</fullName>
    </submittedName>
</protein>
<dbReference type="InterPro" id="IPR044974">
    <property type="entry name" value="Disease_R_plants"/>
</dbReference>
<gene>
    <name evidence="1" type="ORF">EPI10_021731</name>
</gene>
<dbReference type="GO" id="GO:0098542">
    <property type="term" value="P:defense response to other organism"/>
    <property type="evidence" value="ECO:0007669"/>
    <property type="project" value="TreeGrafter"/>
</dbReference>
<sequence length="191" mass="22125">MGGIDTAESEIWKLSEHHCGIIPVLPLSYHHVPPHLKRCFEYCSILLKGYSKDLILLWRAQGFQQEAQDKQGIEELLDNYASRSRVINKFQSTLATDLILLIVMMASQGLQNLLNVKMRGWLSYMISKAWETRKWSANFENRTQEVEKKNWNNCEVDEQARKFPRLGELLTENCPVMLGSIPEYVHSSEKL</sequence>